<dbReference type="Proteomes" id="UP000034799">
    <property type="component" value="Unassembled WGS sequence"/>
</dbReference>
<keyword evidence="1" id="KW-1133">Transmembrane helix</keyword>
<evidence type="ECO:0000313" key="2">
    <source>
        <dbReference type="EMBL" id="KKR06341.1"/>
    </source>
</evidence>
<protein>
    <recommendedName>
        <fullName evidence="4">DUF916 domain-containing protein</fullName>
    </recommendedName>
</protein>
<name>A0A0G0N0H8_9BACT</name>
<feature type="transmembrane region" description="Helical" evidence="1">
    <location>
        <begin position="282"/>
        <end position="304"/>
    </location>
</feature>
<keyword evidence="1" id="KW-0812">Transmembrane</keyword>
<sequence>MTTVHTKILQILTRIFVSALTLSLCFPVNIVLANTLSVGTKEYILTPSDIEFGTLDFTSSDKKNIEMVVSVKSYDPKSESFLDTKPFIGLNKSSYLIKPNETISISYAIAIPAEQPEGTYFNVITIEPKTGINTGSGNTLVSIKNGFGALFAFHIESKNNNIDKIFMDKSDTQLILEDRGIPYISPMKIKYIYENKSNFVFKPQGEIRILDNKGKQVSKRIVINTDAKAIYPGEKIEITEKIWPWSNPKEFFDTRVITARTYNGFTENYLTNQIKVNIKEPLIVLTGITAVLILSLTYTLVAAVKKGSQKRSSTQSSE</sequence>
<evidence type="ECO:0008006" key="4">
    <source>
        <dbReference type="Google" id="ProtNLM"/>
    </source>
</evidence>
<reference evidence="2 3" key="1">
    <citation type="journal article" date="2015" name="Nature">
        <title>rRNA introns, odd ribosomes, and small enigmatic genomes across a large radiation of phyla.</title>
        <authorList>
            <person name="Brown C.T."/>
            <person name="Hug L.A."/>
            <person name="Thomas B.C."/>
            <person name="Sharon I."/>
            <person name="Castelle C.J."/>
            <person name="Singh A."/>
            <person name="Wilkins M.J."/>
            <person name="Williams K.H."/>
            <person name="Banfield J.F."/>
        </authorList>
    </citation>
    <scope>NUCLEOTIDE SEQUENCE [LARGE SCALE GENOMIC DNA]</scope>
</reference>
<proteinExistence type="predicted"/>
<dbReference type="STRING" id="1619100.UT34_C0001G0381"/>
<dbReference type="AlphaFoldDB" id="A0A0G0N0H8"/>
<keyword evidence="1" id="KW-0472">Membrane</keyword>
<comment type="caution">
    <text evidence="2">The sequence shown here is derived from an EMBL/GenBank/DDBJ whole genome shotgun (WGS) entry which is preliminary data.</text>
</comment>
<evidence type="ECO:0000256" key="1">
    <source>
        <dbReference type="SAM" id="Phobius"/>
    </source>
</evidence>
<organism evidence="2 3">
    <name type="scientific">candidate division WS6 bacterium GW2011_GWF2_39_15</name>
    <dbReference type="NCBI Taxonomy" id="1619100"/>
    <lineage>
        <taxon>Bacteria</taxon>
        <taxon>Candidatus Dojkabacteria</taxon>
    </lineage>
</organism>
<gene>
    <name evidence="2" type="ORF">UT34_C0001G0381</name>
</gene>
<evidence type="ECO:0000313" key="3">
    <source>
        <dbReference type="Proteomes" id="UP000034799"/>
    </source>
</evidence>
<dbReference type="EMBL" id="LBWK01000001">
    <property type="protein sequence ID" value="KKR06341.1"/>
    <property type="molecule type" value="Genomic_DNA"/>
</dbReference>
<accession>A0A0G0N0H8</accession>